<feature type="signal peptide" evidence="1">
    <location>
        <begin position="1"/>
        <end position="17"/>
    </location>
</feature>
<proteinExistence type="predicted"/>
<sequence>MLLAAALLLLQTAPAPAAQTTACKATDASLPTALLGWVKPGDEFVPGKAVELDTIDAAALKGLPAGTKPGKAAMIGFKVETAGVYGVALDQGGWIDVLPGTEGGAALTSVKHGHGPECSTIRKIVRFDLKPGLYRLYVSGLPGAKVKAMLVSGE</sequence>
<dbReference type="RefSeq" id="WP_184164725.1">
    <property type="nucleotide sequence ID" value="NZ_JACHLN010000001.1"/>
</dbReference>
<evidence type="ECO:0008006" key="4">
    <source>
        <dbReference type="Google" id="ProtNLM"/>
    </source>
</evidence>
<organism evidence="2 3">
    <name type="scientific">Sphingomonas kyeonggiensis</name>
    <dbReference type="NCBI Taxonomy" id="1268553"/>
    <lineage>
        <taxon>Bacteria</taxon>
        <taxon>Pseudomonadati</taxon>
        <taxon>Pseudomonadota</taxon>
        <taxon>Alphaproteobacteria</taxon>
        <taxon>Sphingomonadales</taxon>
        <taxon>Sphingomonadaceae</taxon>
        <taxon>Sphingomonas</taxon>
    </lineage>
</organism>
<gene>
    <name evidence="2" type="ORF">HNP52_001547</name>
</gene>
<name>A0A7W7JZX4_9SPHN</name>
<evidence type="ECO:0000313" key="2">
    <source>
        <dbReference type="EMBL" id="MBB4838496.1"/>
    </source>
</evidence>
<dbReference type="AlphaFoldDB" id="A0A7W7JZX4"/>
<dbReference type="Proteomes" id="UP000575241">
    <property type="component" value="Unassembled WGS sequence"/>
</dbReference>
<dbReference type="EMBL" id="JACHLN010000001">
    <property type="protein sequence ID" value="MBB4838496.1"/>
    <property type="molecule type" value="Genomic_DNA"/>
</dbReference>
<reference evidence="2 3" key="1">
    <citation type="submission" date="2020-08" db="EMBL/GenBank/DDBJ databases">
        <title>Functional genomics of gut bacteria from endangered species of beetles.</title>
        <authorList>
            <person name="Carlos-Shanley C."/>
        </authorList>
    </citation>
    <scope>NUCLEOTIDE SEQUENCE [LARGE SCALE GENOMIC DNA]</scope>
    <source>
        <strain evidence="2 3">S00224</strain>
    </source>
</reference>
<accession>A0A7W7JZX4</accession>
<protein>
    <recommendedName>
        <fullName evidence="4">Homogentisate 1,2-dioxygenase</fullName>
    </recommendedName>
</protein>
<keyword evidence="3" id="KW-1185">Reference proteome</keyword>
<evidence type="ECO:0000313" key="3">
    <source>
        <dbReference type="Proteomes" id="UP000575241"/>
    </source>
</evidence>
<feature type="chain" id="PRO_5031095839" description="Homogentisate 1,2-dioxygenase" evidence="1">
    <location>
        <begin position="18"/>
        <end position="154"/>
    </location>
</feature>
<keyword evidence="1" id="KW-0732">Signal</keyword>
<comment type="caution">
    <text evidence="2">The sequence shown here is derived from an EMBL/GenBank/DDBJ whole genome shotgun (WGS) entry which is preliminary data.</text>
</comment>
<evidence type="ECO:0000256" key="1">
    <source>
        <dbReference type="SAM" id="SignalP"/>
    </source>
</evidence>